<keyword evidence="4" id="KW-1185">Reference proteome</keyword>
<dbReference type="CDD" id="cd00090">
    <property type="entry name" value="HTH_ARSR"/>
    <property type="match status" value="1"/>
</dbReference>
<protein>
    <submittedName>
        <fullName evidence="3">BlaI/MecI/CopY family transcriptional regulator</fullName>
    </submittedName>
    <submittedName>
        <fullName evidence="2">Helix-turn-helix domain-containing protein</fullName>
    </submittedName>
</protein>
<dbReference type="InterPro" id="IPR011991">
    <property type="entry name" value="ArsR-like_HTH"/>
</dbReference>
<reference evidence="2" key="3">
    <citation type="submission" date="2023-12" db="EMBL/GenBank/DDBJ databases">
        <authorList>
            <person name="Sun Q."/>
            <person name="Inoue M."/>
        </authorList>
    </citation>
    <scope>NUCLEOTIDE SEQUENCE</scope>
    <source>
        <strain evidence="2">JCM 12289</strain>
    </source>
</reference>
<dbReference type="Gene3D" id="1.10.10.10">
    <property type="entry name" value="Winged helix-like DNA-binding domain superfamily/Winged helix DNA-binding domain"/>
    <property type="match status" value="1"/>
</dbReference>
<dbReference type="Pfam" id="PF01978">
    <property type="entry name" value="TrmB"/>
    <property type="match status" value="1"/>
</dbReference>
<dbReference type="SUPFAM" id="SSF46785">
    <property type="entry name" value="Winged helix' DNA-binding domain"/>
    <property type="match status" value="1"/>
</dbReference>
<reference evidence="3" key="2">
    <citation type="submission" date="2022-04" db="EMBL/GenBank/DDBJ databases">
        <title>Sequencing and genomic assembly of Halococcus dombrowskii.</title>
        <authorList>
            <person name="Lim S.W."/>
            <person name="MacLea K.S."/>
        </authorList>
    </citation>
    <scope>NUCLEOTIDE SEQUENCE</scope>
    <source>
        <strain evidence="3">H4</strain>
    </source>
</reference>
<dbReference type="InterPro" id="IPR036388">
    <property type="entry name" value="WH-like_DNA-bd_sf"/>
</dbReference>
<dbReference type="InterPro" id="IPR036390">
    <property type="entry name" value="WH_DNA-bd_sf"/>
</dbReference>
<dbReference type="GeneID" id="71762380"/>
<gene>
    <name evidence="2" type="ORF">GCM10008985_03100</name>
    <name evidence="3" type="ORF">MUK72_10990</name>
</gene>
<feature type="domain" description="Transcription regulator TrmB N-terminal" evidence="1">
    <location>
        <begin position="19"/>
        <end position="93"/>
    </location>
</feature>
<evidence type="ECO:0000313" key="4">
    <source>
        <dbReference type="Proteomes" id="UP000830542"/>
    </source>
</evidence>
<dbReference type="EMBL" id="BAAADN010000002">
    <property type="protein sequence ID" value="GAA0450834.1"/>
    <property type="molecule type" value="Genomic_DNA"/>
</dbReference>
<evidence type="ECO:0000259" key="1">
    <source>
        <dbReference type="Pfam" id="PF01978"/>
    </source>
</evidence>
<dbReference type="Proteomes" id="UP000830542">
    <property type="component" value="Chromosome"/>
</dbReference>
<dbReference type="AlphaFoldDB" id="A0AAV3SD47"/>
<dbReference type="KEGG" id="hdo:MUK72_10990"/>
<dbReference type="Proteomes" id="UP001500962">
    <property type="component" value="Unassembled WGS sequence"/>
</dbReference>
<organism evidence="2 5">
    <name type="scientific">Halococcus dombrowskii</name>
    <dbReference type="NCBI Taxonomy" id="179637"/>
    <lineage>
        <taxon>Archaea</taxon>
        <taxon>Methanobacteriati</taxon>
        <taxon>Methanobacteriota</taxon>
        <taxon>Stenosarchaea group</taxon>
        <taxon>Halobacteria</taxon>
        <taxon>Halobacteriales</taxon>
        <taxon>Halococcaceae</taxon>
        <taxon>Halococcus</taxon>
    </lineage>
</organism>
<sequence>MPDAMVEYLHSDMECEGLLECFHGLTDLDRECFAVVVGSDAALTVDDVAAEVDRERSTVYRSLQRLLTAGFVRKEQINYEQGGYYHVFRPADPDAIADEMQRMLNDWYAKMGQLIGEFREKYDVSDPEATPVEG</sequence>
<dbReference type="InterPro" id="IPR002831">
    <property type="entry name" value="Tscrpt_reg_TrmB_N"/>
</dbReference>
<evidence type="ECO:0000313" key="2">
    <source>
        <dbReference type="EMBL" id="GAA0450834.1"/>
    </source>
</evidence>
<evidence type="ECO:0000313" key="3">
    <source>
        <dbReference type="EMBL" id="UOO94488.1"/>
    </source>
</evidence>
<dbReference type="EMBL" id="CP095005">
    <property type="protein sequence ID" value="UOO94488.1"/>
    <property type="molecule type" value="Genomic_DNA"/>
</dbReference>
<proteinExistence type="predicted"/>
<evidence type="ECO:0000313" key="5">
    <source>
        <dbReference type="Proteomes" id="UP001500962"/>
    </source>
</evidence>
<accession>A0AAV3SD47</accession>
<reference evidence="2" key="1">
    <citation type="journal article" date="2014" name="Int. J. Syst. Evol. Microbiol.">
        <title>Complete genome sequence of Corynebacterium casei LMG S-19264T (=DSM 44701T), isolated from a smear-ripened cheese.</title>
        <authorList>
            <consortium name="US DOE Joint Genome Institute (JGI-PGF)"/>
            <person name="Walter F."/>
            <person name="Albersmeier A."/>
            <person name="Kalinowski J."/>
            <person name="Ruckert C."/>
        </authorList>
    </citation>
    <scope>NUCLEOTIDE SEQUENCE</scope>
    <source>
        <strain evidence="2">JCM 12289</strain>
    </source>
</reference>
<name>A0AAV3SD47_HALDO</name>
<dbReference type="RefSeq" id="WP_244700399.1">
    <property type="nucleotide sequence ID" value="NZ_BAAADN010000002.1"/>
</dbReference>